<accession>A0A1X0NVJ0</accession>
<organism evidence="5 6">
    <name type="scientific">Trypanosoma theileri</name>
    <dbReference type="NCBI Taxonomy" id="67003"/>
    <lineage>
        <taxon>Eukaryota</taxon>
        <taxon>Discoba</taxon>
        <taxon>Euglenozoa</taxon>
        <taxon>Kinetoplastea</taxon>
        <taxon>Metakinetoplastina</taxon>
        <taxon>Trypanosomatida</taxon>
        <taxon>Trypanosomatidae</taxon>
        <taxon>Trypanosoma</taxon>
    </lineage>
</organism>
<dbReference type="OrthoDB" id="6500128at2759"/>
<evidence type="ECO:0000259" key="4">
    <source>
        <dbReference type="PROSITE" id="PS50893"/>
    </source>
</evidence>
<dbReference type="VEuPathDB" id="TriTrypDB:TM35_000162590"/>
<dbReference type="Proteomes" id="UP000192257">
    <property type="component" value="Unassembled WGS sequence"/>
</dbReference>
<evidence type="ECO:0000256" key="2">
    <source>
        <dbReference type="ARBA" id="ARBA00022741"/>
    </source>
</evidence>
<dbReference type="GO" id="GO:0098796">
    <property type="term" value="C:membrane protein complex"/>
    <property type="evidence" value="ECO:0007669"/>
    <property type="project" value="UniProtKB-ARBA"/>
</dbReference>
<dbReference type="PANTHER" id="PTHR24220">
    <property type="entry name" value="IMPORT ATP-BINDING PROTEIN"/>
    <property type="match status" value="1"/>
</dbReference>
<keyword evidence="2" id="KW-0547">Nucleotide-binding</keyword>
<dbReference type="STRING" id="67003.A0A1X0NVJ0"/>
<dbReference type="GO" id="GO:0016887">
    <property type="term" value="F:ATP hydrolysis activity"/>
    <property type="evidence" value="ECO:0007669"/>
    <property type="project" value="InterPro"/>
</dbReference>
<dbReference type="InterPro" id="IPR003593">
    <property type="entry name" value="AAA+_ATPase"/>
</dbReference>
<dbReference type="AlphaFoldDB" id="A0A1X0NVJ0"/>
<comment type="caution">
    <text evidence="5">The sequence shown here is derived from an EMBL/GenBank/DDBJ whole genome shotgun (WGS) entry which is preliminary data.</text>
</comment>
<dbReference type="PROSITE" id="PS50893">
    <property type="entry name" value="ABC_TRANSPORTER_2"/>
    <property type="match status" value="1"/>
</dbReference>
<dbReference type="InterPro" id="IPR003439">
    <property type="entry name" value="ABC_transporter-like_ATP-bd"/>
</dbReference>
<dbReference type="CDD" id="cd03255">
    <property type="entry name" value="ABC_MJ0796_LolCDE_FtsE"/>
    <property type="match status" value="1"/>
</dbReference>
<dbReference type="SUPFAM" id="SSF52540">
    <property type="entry name" value="P-loop containing nucleoside triphosphate hydrolases"/>
    <property type="match status" value="1"/>
</dbReference>
<name>A0A1X0NVJ0_9TRYP</name>
<dbReference type="Gene3D" id="3.40.50.300">
    <property type="entry name" value="P-loop containing nucleotide triphosphate hydrolases"/>
    <property type="match status" value="1"/>
</dbReference>
<evidence type="ECO:0000256" key="3">
    <source>
        <dbReference type="ARBA" id="ARBA00022840"/>
    </source>
</evidence>
<dbReference type="EMBL" id="NBCO01000016">
    <property type="protein sequence ID" value="ORC88621.1"/>
    <property type="molecule type" value="Genomic_DNA"/>
</dbReference>
<sequence>MGSNNDQPVVSCENIHKTYLLGTEGVPALRGVAIDVKPGEFLLVYGTSGGGKSTLLNVLGTIDLPTKGNLYLFDTRITDQTPDADLARLRCQQMGFVFQSFNLLSTMDALDNVSLPMIIAGTHSEFEIKTRAKELLASVGLSNRLHHFPSMLSGGEQQRVAIARALANDPDILFLDEPTGDLDTRNTKLVMNILTKLNCNSGLTMVMVTHDVYMKPYAHRVLYVSDGKVQKTEIVDPSLREKALQKLWKSAENVDTKWNNIGLPRLLSEVRSPTEYPTTDAQCDMSFEDDPEMQHVVSVLFAV</sequence>
<dbReference type="GO" id="GO:0005524">
    <property type="term" value="F:ATP binding"/>
    <property type="evidence" value="ECO:0007669"/>
    <property type="project" value="UniProtKB-KW"/>
</dbReference>
<dbReference type="GO" id="GO:0022857">
    <property type="term" value="F:transmembrane transporter activity"/>
    <property type="evidence" value="ECO:0007669"/>
    <property type="project" value="UniProtKB-ARBA"/>
</dbReference>
<dbReference type="PROSITE" id="PS00211">
    <property type="entry name" value="ABC_TRANSPORTER_1"/>
    <property type="match status" value="1"/>
</dbReference>
<dbReference type="Pfam" id="PF00005">
    <property type="entry name" value="ABC_tran"/>
    <property type="match status" value="1"/>
</dbReference>
<evidence type="ECO:0000313" key="6">
    <source>
        <dbReference type="Proteomes" id="UP000192257"/>
    </source>
</evidence>
<feature type="domain" description="ABC transporter" evidence="4">
    <location>
        <begin position="10"/>
        <end position="251"/>
    </location>
</feature>
<evidence type="ECO:0000313" key="5">
    <source>
        <dbReference type="EMBL" id="ORC88621.1"/>
    </source>
</evidence>
<dbReference type="RefSeq" id="XP_028882687.1">
    <property type="nucleotide sequence ID" value="XM_029026131.1"/>
</dbReference>
<dbReference type="InterPro" id="IPR017911">
    <property type="entry name" value="MacB-like_ATP-bd"/>
</dbReference>
<dbReference type="FunFam" id="3.40.50.300:FF:000032">
    <property type="entry name" value="Export ABC transporter ATP-binding protein"/>
    <property type="match status" value="1"/>
</dbReference>
<keyword evidence="6" id="KW-1185">Reference proteome</keyword>
<dbReference type="SMART" id="SM00382">
    <property type="entry name" value="AAA"/>
    <property type="match status" value="1"/>
</dbReference>
<dbReference type="InterPro" id="IPR027417">
    <property type="entry name" value="P-loop_NTPase"/>
</dbReference>
<keyword evidence="3" id="KW-0067">ATP-binding</keyword>
<dbReference type="InterPro" id="IPR015854">
    <property type="entry name" value="ABC_transpr_LolD-like"/>
</dbReference>
<gene>
    <name evidence="5" type="ORF">TM35_000162590</name>
</gene>
<dbReference type="PANTHER" id="PTHR24220:SF688">
    <property type="entry name" value="ABC TRANSPORTER H FAMILY MEMBER 2"/>
    <property type="match status" value="1"/>
</dbReference>
<protein>
    <submittedName>
        <fullName evidence="5">Putative ABC transporter</fullName>
    </submittedName>
</protein>
<evidence type="ECO:0000256" key="1">
    <source>
        <dbReference type="ARBA" id="ARBA00022448"/>
    </source>
</evidence>
<dbReference type="GeneID" id="39985911"/>
<reference evidence="5 6" key="1">
    <citation type="submission" date="2017-03" db="EMBL/GenBank/DDBJ databases">
        <title>An alternative strategy for trypanosome survival in the mammalian bloodstream revealed through genome and transcriptome analysis of the ubiquitous bovine parasite Trypanosoma (Megatrypanum) theileri.</title>
        <authorList>
            <person name="Kelly S."/>
            <person name="Ivens A."/>
            <person name="Mott A."/>
            <person name="O'Neill E."/>
            <person name="Emms D."/>
            <person name="Macleod O."/>
            <person name="Voorheis P."/>
            <person name="Matthews J."/>
            <person name="Matthews K."/>
            <person name="Carrington M."/>
        </authorList>
    </citation>
    <scope>NUCLEOTIDE SEQUENCE [LARGE SCALE GENOMIC DNA]</scope>
    <source>
        <strain evidence="5">Edinburgh</strain>
    </source>
</reference>
<dbReference type="GO" id="GO:0005886">
    <property type="term" value="C:plasma membrane"/>
    <property type="evidence" value="ECO:0007669"/>
    <property type="project" value="TreeGrafter"/>
</dbReference>
<keyword evidence="1" id="KW-0813">Transport</keyword>
<dbReference type="InterPro" id="IPR017871">
    <property type="entry name" value="ABC_transporter-like_CS"/>
</dbReference>
<proteinExistence type="predicted"/>